<evidence type="ECO:0000256" key="1">
    <source>
        <dbReference type="SAM" id="Coils"/>
    </source>
</evidence>
<comment type="caution">
    <text evidence="6">The sequence shown here is derived from an EMBL/GenBank/DDBJ whole genome shotgun (WGS) entry which is preliminary data.</text>
</comment>
<feature type="region of interest" description="Disordered" evidence="2">
    <location>
        <begin position="248"/>
        <end position="267"/>
    </location>
</feature>
<feature type="domain" description="U3 small nucleolar RNA-associated protein 20 N-terminal" evidence="3">
    <location>
        <begin position="564"/>
        <end position="1193"/>
    </location>
</feature>
<keyword evidence="7" id="KW-1185">Reference proteome</keyword>
<proteinExistence type="predicted"/>
<feature type="compositionally biased region" description="Acidic residues" evidence="2">
    <location>
        <begin position="767"/>
        <end position="781"/>
    </location>
</feature>
<feature type="coiled-coil region" evidence="1">
    <location>
        <begin position="1462"/>
        <end position="1493"/>
    </location>
</feature>
<dbReference type="Pfam" id="PF23099">
    <property type="entry name" value="UTP20_C"/>
    <property type="match status" value="1"/>
</dbReference>
<evidence type="ECO:0000259" key="5">
    <source>
        <dbReference type="Pfam" id="PF23099"/>
    </source>
</evidence>
<reference evidence="6" key="1">
    <citation type="submission" date="2023-07" db="EMBL/GenBank/DDBJ databases">
        <authorList>
            <consortium name="AG Swart"/>
            <person name="Singh M."/>
            <person name="Singh A."/>
            <person name="Seah K."/>
            <person name="Emmerich C."/>
        </authorList>
    </citation>
    <scope>NUCLEOTIDE SEQUENCE</scope>
    <source>
        <strain evidence="6">DP1</strain>
    </source>
</reference>
<evidence type="ECO:0000313" key="7">
    <source>
        <dbReference type="Proteomes" id="UP001295684"/>
    </source>
</evidence>
<feature type="compositionally biased region" description="Basic residues" evidence="2">
    <location>
        <begin position="2501"/>
        <end position="2510"/>
    </location>
</feature>
<dbReference type="PANTHER" id="PTHR17695:SF11">
    <property type="entry name" value="SMALL SUBUNIT PROCESSOME COMPONENT 20 HOMOLOG"/>
    <property type="match status" value="1"/>
</dbReference>
<sequence length="2510" mass="291307">MKKVPNKIPEMSKSLLCEQLASSFSVSSQKAKSLLSLCDAYLLITQKPTEEKKGNTEVIVQANPTNNKAFYKNRDLSEIKTLMNPDAFVPSLKTEIEQILSESGSGSEIPRESLNRLWLFTKVLSVSSQDPDFESSNMSLSQIEQLLSDYRNEKVVEDMINQVAEKYVLTKFENGAKQKIMLTFAPMMKNTYKLLMSIKANLLKIKLKGSNFCIFDYSIDPNEQYLEAVLQWIPLHFNINGALQDSKQSKMKKGTEEGKAKNDTDIGEKASSIQDKFSMYEESFETILEMIMSTRFGIRSRALQIFKEIFYSSLEEQQYSFNPIHLMHKVMSSKINLEDERIQINEIERLQNIFRKEDMSLLMQRIYLRFLIGMFRVKFIPLYMTIQKALAELLTKYHDTLIQEYFTILDTVDIILRIGPFDNLAAKELYPNLEEDLPTYRSFVILEAQNGEENGESIDNQYNSTLSVFQNLVKALTYCITDLPTESQKNLTDRFILFMNNEFLVYHHEFSQLKEKDNKNNFSEEEIYKNMHKSNTHGFLADGLKYAQMHMKNSSNKLKCYLEVLEDVERIKHILTVLLGINDENVQLLVLKQLLKLKIPEFTKYKKSLMAFNSDTDFKDEVVKFPLSTLTDHERKVLLPYIIRMLNSKLLKKRGKANRKSIMTRRKIVYKFLAELKNDDIDIFIRQVIEPFNLTLEETKDPQILEAKLSQCGFTQYLGYISALEGIVGQMGSLIKDHLPYLCSVLIAIFKISKKFFYQTKQTQGPIDDEVEDSENEEDENLSPQADLQNVSSHTLSLCRTVFANTFKKINLIYEKYFYLDYIKTDFSQDVMVIYKENIENLHTQNISSKSALMDTFLTWSKHLDLHGLFLQFNVVDQLCKIIGYNKDIVHFEVYSMIFTIFRNIVISGLSSNEEELDKRDTIINLFRRQENEDVEMSNSDSIEIISLKYGSMISSISNFLQYNWEIIKNGILNKKEKKTKGDLDKRTVVSVLTKDHVFRSPSFIKNVVLILSEISVYVNVDQKDQLEKLTDMFIPLLTVKGFITHGKEELVNYTLRTVERLCQKMPSLITIKRFYMISKLLSEGIKLSSREYLCNLLSIIPDSQVQKSITYVRNMNKIKKGFATATLDYDKAITNATEFQDKILPTATFDESVAILFQVIHFLNSSELSLRVSATSLLDSFIAKYYKDIIDYSNQDMKPESEDLVNRSKFISLHLIPSIRSIINTKTEELLLKATFKILKRYLQCIRDLYSNENLEEILKELKVPKEYLDLACVIDEKDENADFFENILNIKLQRRYKAIRLLCKKLEDKEIQDLKTLTKIILPIADMFILRMSQAQSSTRGVVSYAKQNLEQINNECYLLYQKVSQVLPWNLYQGIMRKNIIKITGLTLRKGQRLSSTVEKNITKIICSIINGFHFDIPDVVDELEKTLDQDKSKGGLDEILDNIFEKEEEVVEKVDDGLASDSDDKEEAEQQIQEQIENILDKSEEEKLNKAFNVNAILKTVNNSFIPSLFKHLKEENKKAESNDDYKIRIHVAIAIVRLLRKTTNRDFSTGYARLVRNVVGCLRSKVTIVRDRARDALIQINLNVSGYLFHYTVDELQKGLRKGYQRHVKSYTLSHVIEALVDQNHIKVGQLDHCIDSAGVYDSKAATRSRRKNQSIISILMDELFGKLGAEKELEGTNYLKIKETKSKRALKTYEILSQYINFENTFIKFVTPVLIKADNFLKSSSIKKCEEILAIISTNILKNMSVTAESLLIILFAIIKKGTTEENKLEEEEQDVEEDKFVKKREKALKYQTFKVLPHWHRDLSYFRIVDNELSKNMLLAFALSTIKKAMDVLPIHDYKDKLDAFTKLYVVLMKSTDNRVLVNTLHLLGKCIRLNLPNIKYHCRNIINNLFLLFTTSSDSEFMNSLFKCSTEMVTYMRDDLTDHQIGRLIEIIKANLEHYQMQANVYGCLKALVHKKILNPHIYDIVDIIADKMVTHTNKSTRAICSSIFIIFLIDYPLEEKRVEQHIHHLIKNLTYVGKDGRITVLEVIEKLIPQFPTNILDKYSFVLFLSMILRTVNEQEIECKQKANTTLKLLLENVSDSKRDDIIKTVLNWDYDSQPSLGEEIPEEMDASGRSAMMKRVTLLLIGLIITIEGDKFAPKYFAQTFEICNAEIAEQAEMLKQLYTVNEEEEDRDKEEEKQIEGVKEEMGQFLTEISLINKKDLQGNHKRRKLNEEVSQEKCFTLVATLNIIEKFVHQEACWKLLYNKIISKEEQSFMKNLVQLSDHYFVYKQISRLLQTIFEKFESSGVNYKENEEINSLIDDLSLSLPRMFDLIDKDTISGEKLINLLVFIALHLSSQSTEDAGDKLQKMFDKCSFIGRKIMINLNINEYKLILVLKFFVTVLSAIKDKKIVQMITRQILLLVYRTYTNVKLSKSEAKTLSVEIIEILQKKCGNEQSEFLKIYSEVKSLVDMQKAERKKNERISAVKNVSAFKKKRQLKHKRKREQDKKKNFLKKLSRYQ</sequence>
<evidence type="ECO:0000313" key="6">
    <source>
        <dbReference type="EMBL" id="CAI2364090.1"/>
    </source>
</evidence>
<dbReference type="InterPro" id="IPR011430">
    <property type="entry name" value="UTP20_N"/>
</dbReference>
<keyword evidence="1" id="KW-0175">Coiled coil</keyword>
<dbReference type="Pfam" id="PF07539">
    <property type="entry name" value="UTP20_N"/>
    <property type="match status" value="1"/>
</dbReference>
<feature type="domain" description="U3 small nucleolar RNA-associated protein 20 C-terminal" evidence="5">
    <location>
        <begin position="2225"/>
        <end position="2500"/>
    </location>
</feature>
<accession>A0AAD1U840</accession>
<dbReference type="InterPro" id="IPR057525">
    <property type="entry name" value="UTP20_C"/>
</dbReference>
<feature type="region of interest" description="Disordered" evidence="2">
    <location>
        <begin position="766"/>
        <end position="786"/>
    </location>
</feature>
<dbReference type="InterPro" id="IPR011989">
    <property type="entry name" value="ARM-like"/>
</dbReference>
<dbReference type="SUPFAM" id="SSF48371">
    <property type="entry name" value="ARM repeat"/>
    <property type="match status" value="2"/>
</dbReference>
<dbReference type="GO" id="GO:0030686">
    <property type="term" value="C:90S preribosome"/>
    <property type="evidence" value="ECO:0007669"/>
    <property type="project" value="TreeGrafter"/>
</dbReference>
<feature type="compositionally biased region" description="Basic and acidic residues" evidence="2">
    <location>
        <begin position="253"/>
        <end position="267"/>
    </location>
</feature>
<dbReference type="InterPro" id="IPR016024">
    <property type="entry name" value="ARM-type_fold"/>
</dbReference>
<evidence type="ECO:0000259" key="3">
    <source>
        <dbReference type="Pfam" id="PF07539"/>
    </source>
</evidence>
<feature type="compositionally biased region" description="Basic residues" evidence="2">
    <location>
        <begin position="2482"/>
        <end position="2493"/>
    </location>
</feature>
<protein>
    <recommendedName>
        <fullName evidence="8">Small subunit processome component 20 homolog</fullName>
    </recommendedName>
</protein>
<dbReference type="Proteomes" id="UP001295684">
    <property type="component" value="Unassembled WGS sequence"/>
</dbReference>
<dbReference type="GO" id="GO:0032040">
    <property type="term" value="C:small-subunit processome"/>
    <property type="evidence" value="ECO:0007669"/>
    <property type="project" value="TreeGrafter"/>
</dbReference>
<dbReference type="InterPro" id="IPR046523">
    <property type="entry name" value="UTP20_dom"/>
</dbReference>
<dbReference type="Gene3D" id="1.25.10.10">
    <property type="entry name" value="Leucine-rich Repeat Variant"/>
    <property type="match status" value="1"/>
</dbReference>
<feature type="region of interest" description="Disordered" evidence="2">
    <location>
        <begin position="2482"/>
        <end position="2510"/>
    </location>
</feature>
<dbReference type="EMBL" id="CAMPGE010005241">
    <property type="protein sequence ID" value="CAI2364090.1"/>
    <property type="molecule type" value="Genomic_DNA"/>
</dbReference>
<gene>
    <name evidence="6" type="ORF">ECRASSUSDP1_LOCUS5431</name>
</gene>
<evidence type="ECO:0000259" key="4">
    <source>
        <dbReference type="Pfam" id="PF20416"/>
    </source>
</evidence>
<evidence type="ECO:0000256" key="2">
    <source>
        <dbReference type="SAM" id="MobiDB-lite"/>
    </source>
</evidence>
<dbReference type="Pfam" id="PF20416">
    <property type="entry name" value="UTP20"/>
    <property type="match status" value="1"/>
</dbReference>
<dbReference type="InterPro" id="IPR052575">
    <property type="entry name" value="SSU_processome_comp_20"/>
</dbReference>
<feature type="coiled-coil region" evidence="1">
    <location>
        <begin position="2169"/>
        <end position="2196"/>
    </location>
</feature>
<name>A0AAD1U840_EUPCR</name>
<evidence type="ECO:0008006" key="8">
    <source>
        <dbReference type="Google" id="ProtNLM"/>
    </source>
</evidence>
<organism evidence="6 7">
    <name type="scientific">Euplotes crassus</name>
    <dbReference type="NCBI Taxonomy" id="5936"/>
    <lineage>
        <taxon>Eukaryota</taxon>
        <taxon>Sar</taxon>
        <taxon>Alveolata</taxon>
        <taxon>Ciliophora</taxon>
        <taxon>Intramacronucleata</taxon>
        <taxon>Spirotrichea</taxon>
        <taxon>Hypotrichia</taxon>
        <taxon>Euplotida</taxon>
        <taxon>Euplotidae</taxon>
        <taxon>Moneuplotes</taxon>
    </lineage>
</organism>
<dbReference type="PANTHER" id="PTHR17695">
    <property type="entry name" value="SMALL SUBUNIT PROCESSOME COMPONENT 20 HOMOLOG"/>
    <property type="match status" value="1"/>
</dbReference>
<feature type="domain" description="U3 small nucleolar RNA-associated protein 20" evidence="4">
    <location>
        <begin position="1525"/>
        <end position="1764"/>
    </location>
</feature>